<evidence type="ECO:0000256" key="1">
    <source>
        <dbReference type="ARBA" id="ARBA00006676"/>
    </source>
</evidence>
<organism evidence="4 5">
    <name type="scientific">Pisum sativum</name>
    <name type="common">Garden pea</name>
    <name type="synonym">Lathyrus oleraceus</name>
    <dbReference type="NCBI Taxonomy" id="3888"/>
    <lineage>
        <taxon>Eukaryota</taxon>
        <taxon>Viridiplantae</taxon>
        <taxon>Streptophyta</taxon>
        <taxon>Embryophyta</taxon>
        <taxon>Tracheophyta</taxon>
        <taxon>Spermatophyta</taxon>
        <taxon>Magnoliopsida</taxon>
        <taxon>eudicotyledons</taxon>
        <taxon>Gunneridae</taxon>
        <taxon>Pentapetalae</taxon>
        <taxon>rosids</taxon>
        <taxon>fabids</taxon>
        <taxon>Fabales</taxon>
        <taxon>Fabaceae</taxon>
        <taxon>Papilionoideae</taxon>
        <taxon>50 kb inversion clade</taxon>
        <taxon>NPAAA clade</taxon>
        <taxon>Hologalegina</taxon>
        <taxon>IRL clade</taxon>
        <taxon>Fabeae</taxon>
        <taxon>Lathyrus</taxon>
    </lineage>
</organism>
<reference evidence="4 5" key="1">
    <citation type="journal article" date="2022" name="Nat. Genet.">
        <title>Improved pea reference genome and pan-genome highlight genomic features and evolutionary characteristics.</title>
        <authorList>
            <person name="Yang T."/>
            <person name="Liu R."/>
            <person name="Luo Y."/>
            <person name="Hu S."/>
            <person name="Wang D."/>
            <person name="Wang C."/>
            <person name="Pandey M.K."/>
            <person name="Ge S."/>
            <person name="Xu Q."/>
            <person name="Li N."/>
            <person name="Li G."/>
            <person name="Huang Y."/>
            <person name="Saxena R.K."/>
            <person name="Ji Y."/>
            <person name="Li M."/>
            <person name="Yan X."/>
            <person name="He Y."/>
            <person name="Liu Y."/>
            <person name="Wang X."/>
            <person name="Xiang C."/>
            <person name="Varshney R.K."/>
            <person name="Ding H."/>
            <person name="Gao S."/>
            <person name="Zong X."/>
        </authorList>
    </citation>
    <scope>NUCLEOTIDE SEQUENCE [LARGE SCALE GENOMIC DNA]</scope>
    <source>
        <strain evidence="4 5">cv. Zhongwan 6</strain>
    </source>
</reference>
<evidence type="ECO:0000313" key="4">
    <source>
        <dbReference type="EMBL" id="KAI5398507.1"/>
    </source>
</evidence>
<dbReference type="GO" id="GO:0032264">
    <property type="term" value="P:IMP salvage"/>
    <property type="evidence" value="ECO:0007669"/>
    <property type="project" value="InterPro"/>
</dbReference>
<dbReference type="InterPro" id="IPR032466">
    <property type="entry name" value="Metal_Hydrolase"/>
</dbReference>
<feature type="binding site" evidence="2">
    <location>
        <position position="146"/>
    </location>
    <ligand>
        <name>substrate</name>
    </ligand>
</feature>
<name>A0A9D4WBH2_PEA</name>
<keyword evidence="3" id="KW-0862">Zinc</keyword>
<keyword evidence="3" id="KW-0479">Metal-binding</keyword>
<feature type="binding site" evidence="3">
    <location>
        <position position="146"/>
    </location>
    <ligand>
        <name>Zn(2+)</name>
        <dbReference type="ChEBI" id="CHEBI:29105"/>
        <note>catalytic</note>
    </ligand>
</feature>
<evidence type="ECO:0000256" key="3">
    <source>
        <dbReference type="PIRSR" id="PIRSR606329-3"/>
    </source>
</evidence>
<dbReference type="EMBL" id="JAMSHJ010000006">
    <property type="protein sequence ID" value="KAI5398507.1"/>
    <property type="molecule type" value="Genomic_DNA"/>
</dbReference>
<dbReference type="Gene3D" id="3.20.20.140">
    <property type="entry name" value="Metal-dependent hydrolases"/>
    <property type="match status" value="1"/>
</dbReference>
<dbReference type="PANTHER" id="PTHR11359">
    <property type="entry name" value="AMP DEAMINASE"/>
    <property type="match status" value="1"/>
</dbReference>
<evidence type="ECO:0000256" key="2">
    <source>
        <dbReference type="PIRSR" id="PIRSR606329-2"/>
    </source>
</evidence>
<evidence type="ECO:0008006" key="6">
    <source>
        <dbReference type="Google" id="ProtNLM"/>
    </source>
</evidence>
<accession>A0A9D4WBH2</accession>
<protein>
    <recommendedName>
        <fullName evidence="6">AMP deaminase</fullName>
    </recommendedName>
</protein>
<dbReference type="PANTHER" id="PTHR11359:SF0">
    <property type="entry name" value="AMP DEAMINASE"/>
    <property type="match status" value="1"/>
</dbReference>
<dbReference type="GO" id="GO:0046033">
    <property type="term" value="P:AMP metabolic process"/>
    <property type="evidence" value="ECO:0007669"/>
    <property type="project" value="TreeGrafter"/>
</dbReference>
<dbReference type="InterPro" id="IPR006329">
    <property type="entry name" value="AMPD"/>
</dbReference>
<comment type="similarity">
    <text evidence="1">Belongs to the metallo-dependent hydrolases superfamily. Adenosine and AMP deaminases family.</text>
</comment>
<keyword evidence="5" id="KW-1185">Reference proteome</keyword>
<dbReference type="AlphaFoldDB" id="A0A9D4WBH2"/>
<feature type="binding site" evidence="3">
    <location>
        <position position="144"/>
    </location>
    <ligand>
        <name>Zn(2+)</name>
        <dbReference type="ChEBI" id="CHEBI:29105"/>
        <note>catalytic</note>
    </ligand>
</feature>
<comment type="cofactor">
    <cofactor evidence="3">
        <name>Zn(2+)</name>
        <dbReference type="ChEBI" id="CHEBI:29105"/>
    </cofactor>
    <text evidence="3">Binds 1 zinc ion per subunit.</text>
</comment>
<sequence length="209" mass="24600">MIYLLQHHLPLLHLLQQRLVQQSQQTLAHQYYLLLHLDVFPYLIKWSHCNPININQNQPLPECGVANEEQMPVAVSSTTTFFIDRHHINRVTTAGNIRTLCYRRLNLLEQQFILHLMLNADKKFLAQKSAPPRDFYSVRKVNTHVHHSACMNQKHLVKSLDLTGYNLNVDLLDVRTDKSTFHRFDEFNLRPLRRVKTQTNTNLVKQPIH</sequence>
<dbReference type="GO" id="GO:0046872">
    <property type="term" value="F:metal ion binding"/>
    <property type="evidence" value="ECO:0007669"/>
    <property type="project" value="UniProtKB-KW"/>
</dbReference>
<evidence type="ECO:0000313" key="5">
    <source>
        <dbReference type="Proteomes" id="UP001058974"/>
    </source>
</evidence>
<dbReference type="Gramene" id="Psat06G0404400-T1">
    <property type="protein sequence ID" value="KAI5398507.1"/>
    <property type="gene ID" value="KIW84_064044"/>
</dbReference>
<dbReference type="SUPFAM" id="SSF51556">
    <property type="entry name" value="Metallo-dependent hydrolases"/>
    <property type="match status" value="1"/>
</dbReference>
<dbReference type="Pfam" id="PF19326">
    <property type="entry name" value="AMP_deaminase"/>
    <property type="match status" value="1"/>
</dbReference>
<gene>
    <name evidence="4" type="ORF">KIW84_064044</name>
</gene>
<dbReference type="GO" id="GO:0005829">
    <property type="term" value="C:cytosol"/>
    <property type="evidence" value="ECO:0007669"/>
    <property type="project" value="TreeGrafter"/>
</dbReference>
<dbReference type="Proteomes" id="UP001058974">
    <property type="component" value="Chromosome 6"/>
</dbReference>
<comment type="caution">
    <text evidence="4">The sequence shown here is derived from an EMBL/GenBank/DDBJ whole genome shotgun (WGS) entry which is preliminary data.</text>
</comment>
<dbReference type="GO" id="GO:0003876">
    <property type="term" value="F:AMP deaminase activity"/>
    <property type="evidence" value="ECO:0007669"/>
    <property type="project" value="InterPro"/>
</dbReference>
<proteinExistence type="inferred from homology"/>